<dbReference type="Proteomes" id="UP000664169">
    <property type="component" value="Unassembled WGS sequence"/>
</dbReference>
<dbReference type="PANTHER" id="PTHR48081">
    <property type="entry name" value="AB HYDROLASE SUPERFAMILY PROTEIN C4A8.06C"/>
    <property type="match status" value="1"/>
</dbReference>
<dbReference type="AlphaFoldDB" id="A0A8H3FF49"/>
<dbReference type="SUPFAM" id="SSF53474">
    <property type="entry name" value="alpha/beta-Hydrolases"/>
    <property type="match status" value="1"/>
</dbReference>
<evidence type="ECO:0000256" key="1">
    <source>
        <dbReference type="ARBA" id="ARBA00022801"/>
    </source>
</evidence>
<evidence type="ECO:0000313" key="4">
    <source>
        <dbReference type="Proteomes" id="UP000664169"/>
    </source>
</evidence>
<dbReference type="InterPro" id="IPR029058">
    <property type="entry name" value="AB_hydrolase_fold"/>
</dbReference>
<protein>
    <recommendedName>
        <fullName evidence="2">Alpha/beta hydrolase fold-3 domain-containing protein</fullName>
    </recommendedName>
</protein>
<dbReference type="PANTHER" id="PTHR48081:SF8">
    <property type="entry name" value="ALPHA_BETA HYDROLASE FOLD-3 DOMAIN-CONTAINING PROTEIN-RELATED"/>
    <property type="match status" value="1"/>
</dbReference>
<accession>A0A8H3FF49</accession>
<keyword evidence="4" id="KW-1185">Reference proteome</keyword>
<dbReference type="EMBL" id="CAJPDQ010000018">
    <property type="protein sequence ID" value="CAF9922485.1"/>
    <property type="molecule type" value="Genomic_DNA"/>
</dbReference>
<dbReference type="Pfam" id="PF07859">
    <property type="entry name" value="Abhydrolase_3"/>
    <property type="match status" value="1"/>
</dbReference>
<dbReference type="InterPro" id="IPR050300">
    <property type="entry name" value="GDXG_lipolytic_enzyme"/>
</dbReference>
<reference evidence="3" key="1">
    <citation type="submission" date="2021-03" db="EMBL/GenBank/DDBJ databases">
        <authorList>
            <person name="Tagirdzhanova G."/>
        </authorList>
    </citation>
    <scope>NUCLEOTIDE SEQUENCE</scope>
</reference>
<sequence>MGSHKGIPTQGSRSELDLETKEFLQKNRELSLGGTRFLDERSHHTRVFGYHTVKADIDRVDFECIRGPHGTIPIRVFLPKSGMQRAKNAAAGALVYMHGGGYTVGTVDEFENGLRLLAERSETQVYAVEYRLAPEWRYPTQLEEYEAVVEWVRGEGGQKRGVDPKRVVGGGDSAGGNMTAALTLKMVDKGKQPLKGQILFYPEARVPFDTPAADENNSGLYLECNGIFSFADHYCPRGTTPSHRYVSPGMQPAEKLKGLPTSVVLTCGFDPLRDVGVEYAHKLQKAGNQVTWHHFPSLTHGFLQLALWSTKCDEAVSVAAKELNKLVYE</sequence>
<name>A0A8H3FF49_9LECA</name>
<dbReference type="GO" id="GO:0016787">
    <property type="term" value="F:hydrolase activity"/>
    <property type="evidence" value="ECO:0007669"/>
    <property type="project" value="UniProtKB-KW"/>
</dbReference>
<dbReference type="InterPro" id="IPR013094">
    <property type="entry name" value="AB_hydrolase_3"/>
</dbReference>
<keyword evidence="1" id="KW-0378">Hydrolase</keyword>
<comment type="caution">
    <text evidence="3">The sequence shown here is derived from an EMBL/GenBank/DDBJ whole genome shotgun (WGS) entry which is preliminary data.</text>
</comment>
<dbReference type="OrthoDB" id="408631at2759"/>
<dbReference type="Gene3D" id="3.40.50.1820">
    <property type="entry name" value="alpha/beta hydrolase"/>
    <property type="match status" value="1"/>
</dbReference>
<feature type="domain" description="Alpha/beta hydrolase fold-3" evidence="2">
    <location>
        <begin position="94"/>
        <end position="303"/>
    </location>
</feature>
<proteinExistence type="predicted"/>
<evidence type="ECO:0000259" key="2">
    <source>
        <dbReference type="Pfam" id="PF07859"/>
    </source>
</evidence>
<organism evidence="3 4">
    <name type="scientific">Gomphillus americanus</name>
    <dbReference type="NCBI Taxonomy" id="1940652"/>
    <lineage>
        <taxon>Eukaryota</taxon>
        <taxon>Fungi</taxon>
        <taxon>Dikarya</taxon>
        <taxon>Ascomycota</taxon>
        <taxon>Pezizomycotina</taxon>
        <taxon>Lecanoromycetes</taxon>
        <taxon>OSLEUM clade</taxon>
        <taxon>Ostropomycetidae</taxon>
        <taxon>Ostropales</taxon>
        <taxon>Graphidaceae</taxon>
        <taxon>Gomphilloideae</taxon>
        <taxon>Gomphillus</taxon>
    </lineage>
</organism>
<gene>
    <name evidence="3" type="ORF">GOMPHAMPRED_002575</name>
</gene>
<evidence type="ECO:0000313" key="3">
    <source>
        <dbReference type="EMBL" id="CAF9922485.1"/>
    </source>
</evidence>